<keyword evidence="8" id="KW-1185">Reference proteome</keyword>
<evidence type="ECO:0000259" key="6">
    <source>
        <dbReference type="PROSITE" id="PS50109"/>
    </source>
</evidence>
<keyword evidence="3" id="KW-0808">Transferase</keyword>
<dbReference type="Pfam" id="PF02518">
    <property type="entry name" value="HATPase_c"/>
    <property type="match status" value="1"/>
</dbReference>
<feature type="domain" description="Histidine kinase" evidence="6">
    <location>
        <begin position="165"/>
        <end position="375"/>
    </location>
</feature>
<dbReference type="Proteomes" id="UP000622638">
    <property type="component" value="Unassembled WGS sequence"/>
</dbReference>
<dbReference type="InterPro" id="IPR004358">
    <property type="entry name" value="Sig_transdc_His_kin-like_C"/>
</dbReference>
<dbReference type="PRINTS" id="PR00344">
    <property type="entry name" value="BCTRLSENSOR"/>
</dbReference>
<dbReference type="EMBL" id="BMKG01000011">
    <property type="protein sequence ID" value="GGC05602.1"/>
    <property type="molecule type" value="Genomic_DNA"/>
</dbReference>
<dbReference type="SMART" id="SM00387">
    <property type="entry name" value="HATPase_c"/>
    <property type="match status" value="1"/>
</dbReference>
<dbReference type="Gene3D" id="3.30.565.10">
    <property type="entry name" value="Histidine kinase-like ATPase, C-terminal domain"/>
    <property type="match status" value="1"/>
</dbReference>
<evidence type="ECO:0000256" key="4">
    <source>
        <dbReference type="ARBA" id="ARBA00022777"/>
    </source>
</evidence>
<name>A0ABQ1KSX8_9BURK</name>
<dbReference type="PANTHER" id="PTHR43711">
    <property type="entry name" value="TWO-COMPONENT HISTIDINE KINASE"/>
    <property type="match status" value="1"/>
</dbReference>
<evidence type="ECO:0000313" key="8">
    <source>
        <dbReference type="Proteomes" id="UP000622638"/>
    </source>
</evidence>
<comment type="catalytic activity">
    <reaction evidence="1">
        <text>ATP + protein L-histidine = ADP + protein N-phospho-L-histidine.</text>
        <dbReference type="EC" id="2.7.13.3"/>
    </reaction>
</comment>
<comment type="caution">
    <text evidence="7">The sequence shown here is derived from an EMBL/GenBank/DDBJ whole genome shotgun (WGS) entry which is preliminary data.</text>
</comment>
<evidence type="ECO:0000256" key="2">
    <source>
        <dbReference type="ARBA" id="ARBA00012438"/>
    </source>
</evidence>
<evidence type="ECO:0000313" key="7">
    <source>
        <dbReference type="EMBL" id="GGC05602.1"/>
    </source>
</evidence>
<keyword evidence="4" id="KW-0418">Kinase</keyword>
<keyword evidence="5" id="KW-0902">Two-component regulatory system</keyword>
<dbReference type="InterPro" id="IPR036890">
    <property type="entry name" value="HATPase_C_sf"/>
</dbReference>
<dbReference type="InterPro" id="IPR050736">
    <property type="entry name" value="Sensor_HK_Regulatory"/>
</dbReference>
<dbReference type="RefSeq" id="WP_308807446.1">
    <property type="nucleotide sequence ID" value="NZ_BMKG01000011.1"/>
</dbReference>
<organism evidence="7 8">
    <name type="scientific">Pseudoduganella buxea</name>
    <dbReference type="NCBI Taxonomy" id="1949069"/>
    <lineage>
        <taxon>Bacteria</taxon>
        <taxon>Pseudomonadati</taxon>
        <taxon>Pseudomonadota</taxon>
        <taxon>Betaproteobacteria</taxon>
        <taxon>Burkholderiales</taxon>
        <taxon>Oxalobacteraceae</taxon>
        <taxon>Telluria group</taxon>
        <taxon>Pseudoduganella</taxon>
    </lineage>
</organism>
<evidence type="ECO:0000256" key="1">
    <source>
        <dbReference type="ARBA" id="ARBA00000085"/>
    </source>
</evidence>
<accession>A0ABQ1KSX8</accession>
<dbReference type="InterPro" id="IPR005467">
    <property type="entry name" value="His_kinase_dom"/>
</dbReference>
<dbReference type="EC" id="2.7.13.3" evidence="2"/>
<protein>
    <recommendedName>
        <fullName evidence="2">histidine kinase</fullName>
        <ecNumber evidence="2">2.7.13.3</ecNumber>
    </recommendedName>
</protein>
<dbReference type="PANTHER" id="PTHR43711:SF1">
    <property type="entry name" value="HISTIDINE KINASE 1"/>
    <property type="match status" value="1"/>
</dbReference>
<reference evidence="8" key="1">
    <citation type="journal article" date="2019" name="Int. J. Syst. Evol. Microbiol.">
        <title>The Global Catalogue of Microorganisms (GCM) 10K type strain sequencing project: providing services to taxonomists for standard genome sequencing and annotation.</title>
        <authorList>
            <consortium name="The Broad Institute Genomics Platform"/>
            <consortium name="The Broad Institute Genome Sequencing Center for Infectious Disease"/>
            <person name="Wu L."/>
            <person name="Ma J."/>
        </authorList>
    </citation>
    <scope>NUCLEOTIDE SEQUENCE [LARGE SCALE GENOMIC DNA]</scope>
    <source>
        <strain evidence="8">CGMCC 1.15931</strain>
    </source>
</reference>
<dbReference type="InterPro" id="IPR003594">
    <property type="entry name" value="HATPase_dom"/>
</dbReference>
<sequence>MMHDFLANNADELIKRCTAKVAKRPRRNATESQLRNGIPMFLSQLTRTLEAEQDAGSGAGVAISGASGGDHAKLSEMGVSAAAHGSALLALHYTVDQVVHDYGDLCQAITDLAVERDAPFTVDEFRTLNRCLDDAIADAVTEFSAQRDAFIAKQQSADVNERLGFTMHELRNSLSVAMMAAKAMEAGALSMTGATGAVLKRSHEAMKRLIADSLDEVRSRGTLQDPDRIFSLAAFIDEAREAAQLEADRRGNELAVPPVDPALGLEGNRDALLAALANVLNNALKFTRPHTRVSLTTRVAGERILIEVRDHCGGLPSGNAEKMFSPFTQRGEDKSGLGLGLAIARQSISADDGRLTVENFPGVGCAFTIDLPRRLLP</sequence>
<evidence type="ECO:0000256" key="5">
    <source>
        <dbReference type="ARBA" id="ARBA00023012"/>
    </source>
</evidence>
<dbReference type="PROSITE" id="PS50109">
    <property type="entry name" value="HIS_KIN"/>
    <property type="match status" value="1"/>
</dbReference>
<proteinExistence type="predicted"/>
<gene>
    <name evidence="7" type="ORF">GCM10011572_29330</name>
</gene>
<dbReference type="SUPFAM" id="SSF55874">
    <property type="entry name" value="ATPase domain of HSP90 chaperone/DNA topoisomerase II/histidine kinase"/>
    <property type="match status" value="1"/>
</dbReference>
<evidence type="ECO:0000256" key="3">
    <source>
        <dbReference type="ARBA" id="ARBA00022679"/>
    </source>
</evidence>